<feature type="non-terminal residue" evidence="1">
    <location>
        <position position="1"/>
    </location>
</feature>
<dbReference type="AlphaFoldDB" id="A0A382Y0B2"/>
<proteinExistence type="predicted"/>
<sequence length="170" mass="18459">VRLWGWIIWLALCTGCDHGLEAEAVGQEGIAGRVRFIGEWPEAVGQVAVAVYREPPAVLADFFNINGWDTEASLGVGAYDYFVPLDGEGTYQWVIVAWRKEDSFWDFTSLLGCYHLPGADRPTPVVIGKGEIVANIDIEVDFASLAGETNPGTALCERILPAELFADLGG</sequence>
<evidence type="ECO:0000313" key="1">
    <source>
        <dbReference type="EMBL" id="SVD76604.1"/>
    </source>
</evidence>
<name>A0A382Y0B2_9ZZZZ</name>
<organism evidence="1">
    <name type="scientific">marine metagenome</name>
    <dbReference type="NCBI Taxonomy" id="408172"/>
    <lineage>
        <taxon>unclassified sequences</taxon>
        <taxon>metagenomes</taxon>
        <taxon>ecological metagenomes</taxon>
    </lineage>
</organism>
<accession>A0A382Y0B2</accession>
<gene>
    <name evidence="1" type="ORF">METZ01_LOCUS429458</name>
</gene>
<reference evidence="1" key="1">
    <citation type="submission" date="2018-05" db="EMBL/GenBank/DDBJ databases">
        <authorList>
            <person name="Lanie J.A."/>
            <person name="Ng W.-L."/>
            <person name="Kazmierczak K.M."/>
            <person name="Andrzejewski T.M."/>
            <person name="Davidsen T.M."/>
            <person name="Wayne K.J."/>
            <person name="Tettelin H."/>
            <person name="Glass J.I."/>
            <person name="Rusch D."/>
            <person name="Podicherti R."/>
            <person name="Tsui H.-C.T."/>
            <person name="Winkler M.E."/>
        </authorList>
    </citation>
    <scope>NUCLEOTIDE SEQUENCE</scope>
</reference>
<protein>
    <submittedName>
        <fullName evidence="1">Uncharacterized protein</fullName>
    </submittedName>
</protein>
<dbReference type="EMBL" id="UINC01171832">
    <property type="protein sequence ID" value="SVD76604.1"/>
    <property type="molecule type" value="Genomic_DNA"/>
</dbReference>